<accession>A0A918UBG8</accession>
<gene>
    <name evidence="1" type="ORF">GCM10011289_29370</name>
</gene>
<dbReference type="Proteomes" id="UP000645257">
    <property type="component" value="Unassembled WGS sequence"/>
</dbReference>
<protein>
    <recommendedName>
        <fullName evidence="3">CRISPR-associated Csy1 family protein</fullName>
    </recommendedName>
</protein>
<proteinExistence type="predicted"/>
<evidence type="ECO:0008006" key="3">
    <source>
        <dbReference type="Google" id="ProtNLM"/>
    </source>
</evidence>
<comment type="caution">
    <text evidence="1">The sequence shown here is derived from an EMBL/GenBank/DDBJ whole genome shotgun (WGS) entry which is preliminary data.</text>
</comment>
<dbReference type="AlphaFoldDB" id="A0A918UBG8"/>
<evidence type="ECO:0000313" key="1">
    <source>
        <dbReference type="EMBL" id="GGY23815.1"/>
    </source>
</evidence>
<reference evidence="1" key="1">
    <citation type="journal article" date="2014" name="Int. J. Syst. Evol. Microbiol.">
        <title>Complete genome sequence of Corynebacterium casei LMG S-19264T (=DSM 44701T), isolated from a smear-ripened cheese.</title>
        <authorList>
            <consortium name="US DOE Joint Genome Institute (JGI-PGF)"/>
            <person name="Walter F."/>
            <person name="Albersmeier A."/>
            <person name="Kalinowski J."/>
            <person name="Ruckert C."/>
        </authorList>
    </citation>
    <scope>NUCLEOTIDE SEQUENCE</scope>
    <source>
        <strain evidence="1">KCTC 32182</strain>
    </source>
</reference>
<sequence length="378" mass="43473">MVASHLIRGNQFIDVAVDNAAALYLVGFLNLIYEGETLLSLLQANDPDALAALSDDPKTAANWRDAFCSITEPASHYASHTFAKQIYWPVSPDENMLPDPHNDRHFHLLAPLYSSSLSHWLYQCIQHDRFSEDAKSARQAAREKLDHPHGYCVYPMLAEEKKGGTKPQNISQLNSERKGSNYLLASLPPTWESRDIRPLFHTDSAFLRFGQRKTIRALVREFKAWLMKQNQDGNGSGRSNMHIRQRRDAYLEELFAELIQYRGAFVNQLPPGWSADSECRLPPEECFWLDPYRADTDEAFSQDFQWQDWPGQIAERFGRWLNGQLGSDTLQLSEAEYHYWRKELSHDLAWQRQLDESLRKQGTRLLPAARAKGDGHAR</sequence>
<organism evidence="1 2">
    <name type="scientific">Paludibacterium paludis</name>
    <dbReference type="NCBI Taxonomy" id="1225769"/>
    <lineage>
        <taxon>Bacteria</taxon>
        <taxon>Pseudomonadati</taxon>
        <taxon>Pseudomonadota</taxon>
        <taxon>Betaproteobacteria</taxon>
        <taxon>Neisseriales</taxon>
        <taxon>Chromobacteriaceae</taxon>
        <taxon>Paludibacterium</taxon>
    </lineage>
</organism>
<dbReference type="NCBIfam" id="TIGR02564">
    <property type="entry name" value="cas_Csy1"/>
    <property type="match status" value="1"/>
</dbReference>
<evidence type="ECO:0000313" key="2">
    <source>
        <dbReference type="Proteomes" id="UP000645257"/>
    </source>
</evidence>
<reference evidence="1" key="2">
    <citation type="submission" date="2020-09" db="EMBL/GenBank/DDBJ databases">
        <authorList>
            <person name="Sun Q."/>
            <person name="Kim S."/>
        </authorList>
    </citation>
    <scope>NUCLEOTIDE SEQUENCE</scope>
    <source>
        <strain evidence="1">KCTC 32182</strain>
    </source>
</reference>
<keyword evidence="2" id="KW-1185">Reference proteome</keyword>
<dbReference type="Pfam" id="PF09611">
    <property type="entry name" value="Cas_Csy1"/>
    <property type="match status" value="1"/>
</dbReference>
<name>A0A918UBG8_9NEIS</name>
<dbReference type="EMBL" id="BMYX01000019">
    <property type="protein sequence ID" value="GGY23815.1"/>
    <property type="molecule type" value="Genomic_DNA"/>
</dbReference>
<dbReference type="InterPro" id="IPR013397">
    <property type="entry name" value="CRISPR-assoc_prot_Csy1"/>
</dbReference>